<dbReference type="PANTHER" id="PTHR30055">
    <property type="entry name" value="HTH-TYPE TRANSCRIPTIONAL REGULATOR RUTR"/>
    <property type="match status" value="1"/>
</dbReference>
<evidence type="ECO:0000313" key="7">
    <source>
        <dbReference type="Proteomes" id="UP001298593"/>
    </source>
</evidence>
<dbReference type="InterPro" id="IPR001647">
    <property type="entry name" value="HTH_TetR"/>
</dbReference>
<dbReference type="SUPFAM" id="SSF46689">
    <property type="entry name" value="Homeodomain-like"/>
    <property type="match status" value="1"/>
</dbReference>
<dbReference type="InterPro" id="IPR036271">
    <property type="entry name" value="Tet_transcr_reg_TetR-rel_C_sf"/>
</dbReference>
<keyword evidence="2 4" id="KW-0238">DNA-binding</keyword>
<keyword evidence="3" id="KW-0804">Transcription</keyword>
<organism evidence="6 7">
    <name type="scientific">[Mycobacterium] nativiensis</name>
    <dbReference type="NCBI Taxonomy" id="2855503"/>
    <lineage>
        <taxon>Bacteria</taxon>
        <taxon>Bacillati</taxon>
        <taxon>Actinomycetota</taxon>
        <taxon>Actinomycetes</taxon>
        <taxon>Mycobacteriales</taxon>
        <taxon>Mycobacteriaceae</taxon>
        <taxon>Mycolicibacter</taxon>
    </lineage>
</organism>
<dbReference type="PROSITE" id="PS50977">
    <property type="entry name" value="HTH_TETR_2"/>
    <property type="match status" value="1"/>
</dbReference>
<protein>
    <submittedName>
        <fullName evidence="6">TetR/AcrR family transcriptional regulator</fullName>
    </submittedName>
</protein>
<dbReference type="Pfam" id="PF00440">
    <property type="entry name" value="TetR_N"/>
    <property type="match status" value="1"/>
</dbReference>
<evidence type="ECO:0000259" key="5">
    <source>
        <dbReference type="PROSITE" id="PS50977"/>
    </source>
</evidence>
<dbReference type="Pfam" id="PF13305">
    <property type="entry name" value="TetR_C_33"/>
    <property type="match status" value="1"/>
</dbReference>
<evidence type="ECO:0000256" key="1">
    <source>
        <dbReference type="ARBA" id="ARBA00023015"/>
    </source>
</evidence>
<feature type="domain" description="HTH tetR-type" evidence="5">
    <location>
        <begin position="10"/>
        <end position="70"/>
    </location>
</feature>
<dbReference type="Gene3D" id="1.10.357.10">
    <property type="entry name" value="Tetracycline Repressor, domain 2"/>
    <property type="match status" value="1"/>
</dbReference>
<evidence type="ECO:0000256" key="3">
    <source>
        <dbReference type="ARBA" id="ARBA00023163"/>
    </source>
</evidence>
<evidence type="ECO:0000313" key="6">
    <source>
        <dbReference type="EMBL" id="MEB3032007.1"/>
    </source>
</evidence>
<proteinExistence type="predicted"/>
<dbReference type="SUPFAM" id="SSF48498">
    <property type="entry name" value="Tetracyclin repressor-like, C-terminal domain"/>
    <property type="match status" value="1"/>
</dbReference>
<comment type="caution">
    <text evidence="6">The sequence shown here is derived from an EMBL/GenBank/DDBJ whole genome shotgun (WGS) entry which is preliminary data.</text>
</comment>
<dbReference type="EMBL" id="JAYJJU010000008">
    <property type="protein sequence ID" value="MEB3032007.1"/>
    <property type="molecule type" value="Genomic_DNA"/>
</dbReference>
<keyword evidence="7" id="KW-1185">Reference proteome</keyword>
<feature type="DNA-binding region" description="H-T-H motif" evidence="4">
    <location>
        <begin position="33"/>
        <end position="52"/>
    </location>
</feature>
<name>A0ABU5XW85_9MYCO</name>
<dbReference type="InterPro" id="IPR025996">
    <property type="entry name" value="MT1864/Rv1816-like_C"/>
</dbReference>
<keyword evidence="1" id="KW-0805">Transcription regulation</keyword>
<dbReference type="PANTHER" id="PTHR30055:SF209">
    <property type="entry name" value="POSSIBLE TRANSCRIPTIONAL REGULATORY PROTEIN (PROBABLY TETR-FAMILY)"/>
    <property type="match status" value="1"/>
</dbReference>
<dbReference type="InterPro" id="IPR050109">
    <property type="entry name" value="HTH-type_TetR-like_transc_reg"/>
</dbReference>
<accession>A0ABU5XW85</accession>
<sequence>MTTVTSQPERSVRDDLLRAAVGLLDEHGPDALQTRRVAGAAGTSTMAVYTHFGGMSQLIAAVADEGLRQFDVALTIPVTEDPVADLLATGIAYRAFAIDRPHLYRLMFGSTSAHGINAPARNMLTLSLAEIDLYAPSFAHLVRGVHRSIQSGRIMVASAGADGSATTDAEVVATAAQFWTVMHGFVMLELAGFFGDLNESAAAAGPVLSPTATSLLVALGDTPERVAQSLAAVTVRA</sequence>
<gene>
    <name evidence="6" type="ORF">KV113_10610</name>
</gene>
<dbReference type="RefSeq" id="WP_224975300.1">
    <property type="nucleotide sequence ID" value="NZ_JAYJJU010000008.1"/>
</dbReference>
<reference evidence="6 7" key="1">
    <citation type="submission" date="2023-12" db="EMBL/GenBank/DDBJ databases">
        <title>Description of new species of Mycobacterium terrae complex isolated from sewage at the Sao Paulo Zoological Park Foundation in Brazil.</title>
        <authorList>
            <person name="Romagnoli C.L."/>
            <person name="Conceicao E.C."/>
            <person name="Machado E."/>
            <person name="Barreto L.B.P.F."/>
            <person name="Sharma A."/>
            <person name="Silva N.M."/>
            <person name="Marques L.E."/>
            <person name="Juliana M.A."/>
            <person name="Lourenco M.C.S."/>
            <person name="Digiampietri L.A."/>
            <person name="Suffys P.N."/>
            <person name="Viana-Niero C."/>
        </authorList>
    </citation>
    <scope>NUCLEOTIDE SEQUENCE [LARGE SCALE GENOMIC DNA]</scope>
    <source>
        <strain evidence="6 7">MYC340</strain>
    </source>
</reference>
<dbReference type="PRINTS" id="PR00455">
    <property type="entry name" value="HTHTETR"/>
</dbReference>
<evidence type="ECO:0000256" key="4">
    <source>
        <dbReference type="PROSITE-ProRule" id="PRU00335"/>
    </source>
</evidence>
<dbReference type="InterPro" id="IPR009057">
    <property type="entry name" value="Homeodomain-like_sf"/>
</dbReference>
<dbReference type="Proteomes" id="UP001298593">
    <property type="component" value="Unassembled WGS sequence"/>
</dbReference>
<evidence type="ECO:0000256" key="2">
    <source>
        <dbReference type="ARBA" id="ARBA00023125"/>
    </source>
</evidence>